<accession>A0A9X1VSU5</accession>
<dbReference type="RefSeq" id="WP_243305190.1">
    <property type="nucleotide sequence ID" value="NZ_JALGBI010000001.1"/>
</dbReference>
<dbReference type="GO" id="GO:0052689">
    <property type="term" value="F:carboxylic ester hydrolase activity"/>
    <property type="evidence" value="ECO:0007669"/>
    <property type="project" value="UniProtKB-ARBA"/>
</dbReference>
<dbReference type="AlphaFoldDB" id="A0A9X1VSU5"/>
<comment type="caution">
    <text evidence="3">The sequence shown here is derived from an EMBL/GenBank/DDBJ whole genome shotgun (WGS) entry which is preliminary data.</text>
</comment>
<evidence type="ECO:0000259" key="2">
    <source>
        <dbReference type="Pfam" id="PF01738"/>
    </source>
</evidence>
<keyword evidence="1 3" id="KW-0378">Hydrolase</keyword>
<gene>
    <name evidence="3" type="ORF">MMF98_05695</name>
</gene>
<evidence type="ECO:0000256" key="1">
    <source>
        <dbReference type="ARBA" id="ARBA00022801"/>
    </source>
</evidence>
<dbReference type="Pfam" id="PF01738">
    <property type="entry name" value="DLH"/>
    <property type="match status" value="1"/>
</dbReference>
<keyword evidence="4" id="KW-1185">Reference proteome</keyword>
<dbReference type="InterPro" id="IPR002925">
    <property type="entry name" value="Dienelactn_hydro"/>
</dbReference>
<evidence type="ECO:0000313" key="3">
    <source>
        <dbReference type="EMBL" id="MCJ0762702.1"/>
    </source>
</evidence>
<reference evidence="3" key="1">
    <citation type="submission" date="2022-03" db="EMBL/GenBank/DDBJ databases">
        <authorList>
            <person name="Woo C.Y."/>
        </authorList>
    </citation>
    <scope>NUCLEOTIDE SEQUENCE</scope>
    <source>
        <strain evidence="3">CYS-02</strain>
    </source>
</reference>
<organism evidence="3 4">
    <name type="scientific">Variovorax terrae</name>
    <dbReference type="NCBI Taxonomy" id="2923278"/>
    <lineage>
        <taxon>Bacteria</taxon>
        <taxon>Pseudomonadati</taxon>
        <taxon>Pseudomonadota</taxon>
        <taxon>Betaproteobacteria</taxon>
        <taxon>Burkholderiales</taxon>
        <taxon>Comamonadaceae</taxon>
        <taxon>Variovorax</taxon>
    </lineage>
</organism>
<dbReference type="PANTHER" id="PTHR22946:SF9">
    <property type="entry name" value="POLYKETIDE TRANSFERASE AF380"/>
    <property type="match status" value="1"/>
</dbReference>
<protein>
    <submittedName>
        <fullName evidence="3">Dienelactone hydrolase family protein</fullName>
    </submittedName>
</protein>
<feature type="domain" description="Dienelactone hydrolase" evidence="2">
    <location>
        <begin position="44"/>
        <end position="222"/>
    </location>
</feature>
<dbReference type="PANTHER" id="PTHR22946">
    <property type="entry name" value="DIENELACTONE HYDROLASE DOMAIN-CONTAINING PROTEIN-RELATED"/>
    <property type="match status" value="1"/>
</dbReference>
<dbReference type="Gene3D" id="3.40.50.1820">
    <property type="entry name" value="alpha/beta hydrolase"/>
    <property type="match status" value="1"/>
</dbReference>
<dbReference type="InterPro" id="IPR029058">
    <property type="entry name" value="AB_hydrolase_fold"/>
</dbReference>
<sequence>METKQDEKLPIDLVELAVQDPRLRIREFTLDVAGRRVPARLWSARQAAGPAPLVLVGHGGSGHKASQLVLDIAALLAGDHGFVVAAIDGPVHGARRASFADGPVVRQAFRELWAAGTSIDAMVDDWRAVTDVLCRLPEVDASALGWYGISMGTAYGIPVVAADARIRAAVLGMWGTCRAGSERLVTDGRRIGCPVLFQQKTDDEVFTPAGQADLYAQIGSERKELRLYPGRHTDPEGAQLADIAQFLVRQLRPEA</sequence>
<dbReference type="Proteomes" id="UP001139447">
    <property type="component" value="Unassembled WGS sequence"/>
</dbReference>
<dbReference type="SUPFAM" id="SSF53474">
    <property type="entry name" value="alpha/beta-Hydrolases"/>
    <property type="match status" value="1"/>
</dbReference>
<dbReference type="EMBL" id="JALGBI010000001">
    <property type="protein sequence ID" value="MCJ0762702.1"/>
    <property type="molecule type" value="Genomic_DNA"/>
</dbReference>
<evidence type="ECO:0000313" key="4">
    <source>
        <dbReference type="Proteomes" id="UP001139447"/>
    </source>
</evidence>
<dbReference type="InterPro" id="IPR050261">
    <property type="entry name" value="FrsA_esterase"/>
</dbReference>
<name>A0A9X1VSU5_9BURK</name>
<proteinExistence type="predicted"/>